<accession>A0AAD1F6U2</accession>
<reference evidence="1 2" key="1">
    <citation type="submission" date="2015-07" db="EMBL/GenBank/DDBJ databases">
        <title>Complete genome sequence of Prevotella intermedia strain 17-2.</title>
        <authorList>
            <person name="Nambu T."/>
        </authorList>
    </citation>
    <scope>NUCLEOTIDE SEQUENCE [LARGE SCALE GENOMIC DNA]</scope>
    <source>
        <strain evidence="1 2">17-2</strain>
    </source>
</reference>
<sequence>MPFFRQAGKEVCNAFTDVCNRFTLSLKAVLNTATLHQKAMI</sequence>
<proteinExistence type="predicted"/>
<evidence type="ECO:0000313" key="1">
    <source>
        <dbReference type="EMBL" id="BAR95377.1"/>
    </source>
</evidence>
<protein>
    <submittedName>
        <fullName evidence="1">Uncharacterized protein</fullName>
    </submittedName>
</protein>
<dbReference type="EMBL" id="AP014925">
    <property type="protein sequence ID" value="BAR95377.1"/>
    <property type="molecule type" value="Genomic_DNA"/>
</dbReference>
<gene>
    <name evidence="1" type="ORF">PI172_0649</name>
</gene>
<name>A0AAD1F6U2_PREIN</name>
<dbReference type="Proteomes" id="UP000067008">
    <property type="component" value="Chromosome 2"/>
</dbReference>
<organism evidence="1 2">
    <name type="scientific">Prevotella intermedia</name>
    <dbReference type="NCBI Taxonomy" id="28131"/>
    <lineage>
        <taxon>Bacteria</taxon>
        <taxon>Pseudomonadati</taxon>
        <taxon>Bacteroidota</taxon>
        <taxon>Bacteroidia</taxon>
        <taxon>Bacteroidales</taxon>
        <taxon>Prevotellaceae</taxon>
        <taxon>Prevotella</taxon>
    </lineage>
</organism>
<dbReference type="AlphaFoldDB" id="A0AAD1F6U2"/>
<evidence type="ECO:0000313" key="2">
    <source>
        <dbReference type="Proteomes" id="UP000067008"/>
    </source>
</evidence>